<evidence type="ECO:0000256" key="11">
    <source>
        <dbReference type="ARBA" id="ARBA00023065"/>
    </source>
</evidence>
<keyword evidence="8" id="KW-0106">Calcium</keyword>
<comment type="similarity">
    <text evidence="16">Belongs to the calcium channel alpha-1 subunit (TC 1.A.1.11) family.</text>
</comment>
<accession>U1HK93</accession>
<keyword evidence="14" id="KW-0407">Ion channel</keyword>
<keyword evidence="6" id="KW-0107">Calcium channel</keyword>
<feature type="transmembrane region" description="Helical" evidence="19">
    <location>
        <begin position="998"/>
        <end position="1022"/>
    </location>
</feature>
<feature type="transmembrane region" description="Helical" evidence="19">
    <location>
        <begin position="1779"/>
        <end position="1798"/>
    </location>
</feature>
<feature type="transmembrane region" description="Helical" evidence="19">
    <location>
        <begin position="534"/>
        <end position="553"/>
    </location>
</feature>
<keyword evidence="5" id="KW-0109">Calcium transport</keyword>
<name>U1HK93_ENDPU</name>
<dbReference type="RefSeq" id="XP_007803693.1">
    <property type="nucleotide sequence ID" value="XM_007805502.1"/>
</dbReference>
<feature type="transmembrane region" description="Helical" evidence="19">
    <location>
        <begin position="732"/>
        <end position="757"/>
    </location>
</feature>
<dbReference type="GO" id="GO:0005509">
    <property type="term" value="F:calcium ion binding"/>
    <property type="evidence" value="ECO:0007669"/>
    <property type="project" value="InterPro"/>
</dbReference>
<protein>
    <recommendedName>
        <fullName evidence="17">Calcium-channel protein CCH1</fullName>
    </recommendedName>
</protein>
<feature type="compositionally biased region" description="Polar residues" evidence="18">
    <location>
        <begin position="245"/>
        <end position="257"/>
    </location>
</feature>
<sequence>MASKDRSPPKFPSPQSIPLQDLPRPPDDDDRQSPRSGGRTSLRSPRTSVFGRIQGARYERLQEGSPSPPSRSEADNPQSATSRLQISPFVSNQEAHSPVDDLPTFAAATSSIGLSFGAREPSDFSPRSTDNEPIGPAINVTTSNDFYLQAGRHPSLESEDQLPPGDADTVPLTSGPYLHPALRPGTNTPNGQRHDRQGKLESKRQSVHWTDAEVVGPIPQRSPGSRLGDDLPNVEEGQGLRRMESTTNGIGRLTSVSGRERSRSQSPSASISPIARANSILRMMSQRVVNLSNDAEVVEQSIRRKSSVGSSRMDGPPSLPAMVNDEHGDPFGGEVDPSSPVEKLPSVADDHDSHNPFILLNPLRGKSLGVFGAENKLRKGLCEMLVHPVTEPLILILIVVQTVLLALDSAQSVYVDPRSKRWGSSRTDYALFVLFVIYTLEIIARTIVSGFILNPTEYSTLDRSLGLRKAILNQGRNLFAPQRQRSTRNAATVPDQPSIIRSFTGLQPNIDVPGHGRQQQRIRLAKRAFLRHSFNRLDFIAVVSFWISFALAISQVESEKHLYVFRMLSATRILRLLGLTSGTSVILRSLKKAAPLLVNVAFLIGFFWLLFAIVGVQSFKSSLRRTCVWVGQNGLPDYPQNIAPQSIQFCGGHLDARTGEAMPWRTADGRNGTAKHKGYLCPQGSLCVEGGNPYNGTLSFDNAANSLQLVFVVMSSNTFSDLLYYLTDTDYLAAALFFAAAIVIMSLWLMNLLVAVITSSFQIIREESQRSAFTTERIEETVTDEAVTKRKTPLSRLYDKTFWFWIAVIVLGLVGQCLRSSSMGDDRRKLVDNTETVVTLALLLEIVLRFASDWRHFFYSRRNWADLILAVVTSIIQLPPIRNSGQAYAWLSAFQVARIYRVVLAFSVTRDLILVVFGNIGGLLNLIVFVFLITFLTAILASQLFRGEFPEQDRTGATVRITFFNIYNSFIGMYQVLSSENWTSPMYNATQFDVQFNTAWLAAIFFIMWFILANFIVLNMFIAVIQESFEVSEDEKRLQQVKSFLQQKQLSGSSHSNLSLASILKVGRDSLRRRDPLDYGPASMEMLLKEAVVKEFLEEQDETPIRRQTDLPTPTLPIATVDTGVLSALWGKITGLNTHREQNPFYSKMKFSRAYEDLDPQAMAKEVLSAAEQRRRAQRQYLARHPRYNVSLFMFGPNNPVRRFCQKIVGPGRGDQRIEGVDPYKPVWYSFSAFIYLAIVAMVLLACLTTPLYQREYFERYALNFRTWFIWTDMGFAIFFTLEAAIKVIADGLFFTPNAYFRGTWGFIDGIVLVTLWINVITSLYRDDGVSRAVGAFKALRALRLLNVSDSARDTFYSVIILGGWKVISAAFVSISLLIPFAILGLNLFNGQMESCNDSNFGHPELSNCVGEYQSAPYNWPVLAPRQVSNSFYSFDNFGNSLFILFQIVSQEGWTDVMWSAMSMTGKGIQPKPFAAQGNAVFFIIFNLLGAVFVLTLFVSVFMRNHTEQTGVAFLTADQRSWLELRKLLRQISPAKRSLGKTSRAWQKWCYRMAIQKHGMWQRSITGVLLLHLVLLVIEFYPSVGWWDKLRDSLFLGFTGVYIVNIVIRIIGLSWERFRRSSWDLYSIVTVSGVFLTTVMTLASYSNRTFDQLQKLFLVSIAFLLIPRNNQLDQLFKTAAASFTKIGNLLATWFVLFLVYAIAFTQTLGLTRFGANENGNLNFRDVPRALILLFRMSCGEGWNQIMEDYAGIKPPYCVADESFFNSDCGSAVWARTLFISWNIISMYIFVSLFVSLIFESFSYVYQRSSGLSVISREEIRRFKQAWAEFDPNGTGYISKDLFPKLLRELSGVFQMGIYDGEHSVRSILEDCRIQSRDFPRSSIQSGKAVEGVDLNMLNARLSTIPVNEIRQRRARMNIFYQEILVSADPERGIPFTSLLMIIAHYNVINDTKSLRLEEFLRRRAQLQRVEEAVRRNTVVGFIDTIYWSRWFRRERSARGASRMGAPPQISVPEIFVDHPDDEIGRSEGTLPRDFTETAPATPVQGADRADRASLSSGYDAGRVSSMDTSLRRRDSRSNSPTRLDPSPTAGPPLASQQLHGVDTSYQGAGNGPRSESPGRLSPSHSPSHSPRHSRQGSSVSARGVLASLDNSAWGESIRRSFTMRRPNSTSQS</sequence>
<feature type="transmembrane region" description="Helical" evidence="19">
    <location>
        <begin position="1268"/>
        <end position="1290"/>
    </location>
</feature>
<evidence type="ECO:0000256" key="8">
    <source>
        <dbReference type="ARBA" id="ARBA00022837"/>
    </source>
</evidence>
<feature type="transmembrane region" description="Helical" evidence="19">
    <location>
        <begin position="1686"/>
        <end position="1704"/>
    </location>
</feature>
<dbReference type="FunFam" id="1.10.287.70:FF:000118">
    <property type="entry name" value="Calcium channel subunit Cch1"/>
    <property type="match status" value="1"/>
</dbReference>
<feature type="transmembrane region" description="Helical" evidence="19">
    <location>
        <begin position="1561"/>
        <end position="1581"/>
    </location>
</feature>
<dbReference type="OMA" id="TLFIAWN"/>
<dbReference type="EMBL" id="KE721301">
    <property type="protein sequence ID" value="ERF70635.1"/>
    <property type="molecule type" value="Genomic_DNA"/>
</dbReference>
<evidence type="ECO:0000256" key="13">
    <source>
        <dbReference type="ARBA" id="ARBA00023180"/>
    </source>
</evidence>
<keyword evidence="11" id="KW-0406">Ion transport</keyword>
<dbReference type="PROSITE" id="PS50222">
    <property type="entry name" value="EF_HAND_2"/>
    <property type="match status" value="1"/>
</dbReference>
<dbReference type="HOGENOM" id="CLU_000443_0_0_1"/>
<feature type="transmembrane region" description="Helical" evidence="19">
    <location>
        <begin position="431"/>
        <end position="453"/>
    </location>
</feature>
<dbReference type="PANTHER" id="PTHR45628">
    <property type="entry name" value="VOLTAGE-DEPENDENT CALCIUM CHANNEL TYPE A SUBUNIT ALPHA-1"/>
    <property type="match status" value="1"/>
</dbReference>
<feature type="region of interest" description="Disordered" evidence="18">
    <location>
        <begin position="1998"/>
        <end position="2172"/>
    </location>
</feature>
<feature type="transmembrane region" description="Helical" evidence="19">
    <location>
        <begin position="596"/>
        <end position="616"/>
    </location>
</feature>
<evidence type="ECO:0000259" key="20">
    <source>
        <dbReference type="PROSITE" id="PS50222"/>
    </source>
</evidence>
<dbReference type="FunFam" id="1.20.120.350:FF:000079">
    <property type="entry name" value="Calcium channel subunit Cch1"/>
    <property type="match status" value="1"/>
</dbReference>
<evidence type="ECO:0000256" key="3">
    <source>
        <dbReference type="ARBA" id="ARBA00022475"/>
    </source>
</evidence>
<feature type="domain" description="EF-hand" evidence="20">
    <location>
        <begin position="1817"/>
        <end position="1852"/>
    </location>
</feature>
<proteinExistence type="inferred from homology"/>
<evidence type="ECO:0000256" key="1">
    <source>
        <dbReference type="ARBA" id="ARBA00004651"/>
    </source>
</evidence>
<dbReference type="GO" id="GO:0008331">
    <property type="term" value="F:high voltage-gated calcium channel activity"/>
    <property type="evidence" value="ECO:0007669"/>
    <property type="project" value="TreeGrafter"/>
</dbReference>
<dbReference type="SUPFAM" id="SSF47473">
    <property type="entry name" value="EF-hand"/>
    <property type="match status" value="1"/>
</dbReference>
<keyword evidence="13" id="KW-0325">Glycoprotein</keyword>
<dbReference type="GeneID" id="19237554"/>
<feature type="transmembrane region" description="Helical" evidence="19">
    <location>
        <begin position="1367"/>
        <end position="1389"/>
    </location>
</feature>
<dbReference type="OrthoDB" id="416585at2759"/>
<dbReference type="Gene3D" id="1.10.287.70">
    <property type="match status" value="4"/>
</dbReference>
<feature type="compositionally biased region" description="Basic and acidic residues" evidence="18">
    <location>
        <begin position="2015"/>
        <end position="2025"/>
    </location>
</feature>
<feature type="compositionally biased region" description="Basic and acidic residues" evidence="18">
    <location>
        <begin position="192"/>
        <end position="204"/>
    </location>
</feature>
<feature type="transmembrane region" description="Helical" evidence="19">
    <location>
        <begin position="920"/>
        <end position="945"/>
    </location>
</feature>
<dbReference type="InterPro" id="IPR005821">
    <property type="entry name" value="Ion_trans_dom"/>
</dbReference>
<evidence type="ECO:0000256" key="16">
    <source>
        <dbReference type="ARBA" id="ARBA00061395"/>
    </source>
</evidence>
<feature type="transmembrane region" description="Helical" evidence="19">
    <location>
        <begin position="1480"/>
        <end position="1502"/>
    </location>
</feature>
<feature type="transmembrane region" description="Helical" evidence="19">
    <location>
        <begin position="1305"/>
        <end position="1325"/>
    </location>
</feature>
<feature type="transmembrane region" description="Helical" evidence="19">
    <location>
        <begin position="392"/>
        <end position="410"/>
    </location>
</feature>
<dbReference type="FunFam" id="1.20.120.350:FF:000098">
    <property type="entry name" value="Calcium channel subunit Cch1"/>
    <property type="match status" value="1"/>
</dbReference>
<dbReference type="FunFam" id="1.20.120.350:FF:000063">
    <property type="entry name" value="Calcium channel subunit Cch1"/>
    <property type="match status" value="1"/>
</dbReference>
<dbReference type="GO" id="GO:0005891">
    <property type="term" value="C:voltage-gated calcium channel complex"/>
    <property type="evidence" value="ECO:0007669"/>
    <property type="project" value="TreeGrafter"/>
</dbReference>
<gene>
    <name evidence="21" type="ORF">EPUS_02501</name>
</gene>
<feature type="region of interest" description="Disordered" evidence="18">
    <location>
        <begin position="302"/>
        <end position="340"/>
    </location>
</feature>
<dbReference type="PANTHER" id="PTHR45628:SF7">
    <property type="entry name" value="VOLTAGE-DEPENDENT CALCIUM CHANNEL TYPE A SUBUNIT ALPHA-1"/>
    <property type="match status" value="1"/>
</dbReference>
<keyword evidence="9" id="KW-0851">Voltage-gated channel</keyword>
<dbReference type="InterPro" id="IPR011992">
    <property type="entry name" value="EF-hand-dom_pair"/>
</dbReference>
<evidence type="ECO:0000256" key="9">
    <source>
        <dbReference type="ARBA" id="ARBA00022882"/>
    </source>
</evidence>
<keyword evidence="22" id="KW-1185">Reference proteome</keyword>
<feature type="transmembrane region" description="Helical" evidence="19">
    <location>
        <begin position="1227"/>
        <end position="1248"/>
    </location>
</feature>
<dbReference type="Gene3D" id="1.10.238.10">
    <property type="entry name" value="EF-hand"/>
    <property type="match status" value="1"/>
</dbReference>
<dbReference type="InterPro" id="IPR027359">
    <property type="entry name" value="Volt_channel_dom_sf"/>
</dbReference>
<feature type="compositionally biased region" description="Low complexity" evidence="18">
    <location>
        <begin position="2117"/>
        <end position="2128"/>
    </location>
</feature>
<dbReference type="Proteomes" id="UP000019373">
    <property type="component" value="Unassembled WGS sequence"/>
</dbReference>
<dbReference type="SUPFAM" id="SSF81324">
    <property type="entry name" value="Voltage-gated potassium channels"/>
    <property type="match status" value="3"/>
</dbReference>
<evidence type="ECO:0000256" key="18">
    <source>
        <dbReference type="SAM" id="MobiDB-lite"/>
    </source>
</evidence>
<dbReference type="FunFam" id="1.10.287.70:FF:000093">
    <property type="entry name" value="Calcium channel subunit Cch1"/>
    <property type="match status" value="1"/>
</dbReference>
<feature type="transmembrane region" description="Helical" evidence="19">
    <location>
        <begin position="797"/>
        <end position="816"/>
    </location>
</feature>
<feature type="compositionally biased region" description="Polar residues" evidence="18">
    <location>
        <begin position="2094"/>
        <end position="2107"/>
    </location>
</feature>
<dbReference type="GO" id="GO:0098703">
    <property type="term" value="P:calcium ion import across plasma membrane"/>
    <property type="evidence" value="ECO:0007669"/>
    <property type="project" value="TreeGrafter"/>
</dbReference>
<evidence type="ECO:0000256" key="6">
    <source>
        <dbReference type="ARBA" id="ARBA00022673"/>
    </source>
</evidence>
<evidence type="ECO:0000256" key="19">
    <source>
        <dbReference type="SAM" id="Phobius"/>
    </source>
</evidence>
<dbReference type="eggNOG" id="KOG2301">
    <property type="taxonomic scope" value="Eukaryota"/>
</dbReference>
<dbReference type="InterPro" id="IPR002048">
    <property type="entry name" value="EF_hand_dom"/>
</dbReference>
<evidence type="ECO:0000256" key="12">
    <source>
        <dbReference type="ARBA" id="ARBA00023136"/>
    </source>
</evidence>
<feature type="region of interest" description="Disordered" evidence="18">
    <location>
        <begin position="116"/>
        <end position="271"/>
    </location>
</feature>
<reference evidence="22" key="1">
    <citation type="journal article" date="2014" name="BMC Genomics">
        <title>Genome characteristics reveal the impact of lichenization on lichen-forming fungus Endocarpon pusillum Hedwig (Verrucariales, Ascomycota).</title>
        <authorList>
            <person name="Wang Y.-Y."/>
            <person name="Liu B."/>
            <person name="Zhang X.-Y."/>
            <person name="Zhou Q.-M."/>
            <person name="Zhang T."/>
            <person name="Li H."/>
            <person name="Yu Y.-F."/>
            <person name="Zhang X.-L."/>
            <person name="Hao X.-Y."/>
            <person name="Wang M."/>
            <person name="Wang L."/>
            <person name="Wei J.-C."/>
        </authorList>
    </citation>
    <scope>NUCLEOTIDE SEQUENCE [LARGE SCALE GENOMIC DNA]</scope>
    <source>
        <strain evidence="22">Z07020 / HMAS-L-300199</strain>
    </source>
</reference>
<evidence type="ECO:0000313" key="21">
    <source>
        <dbReference type="EMBL" id="ERF70635.1"/>
    </source>
</evidence>
<keyword evidence="12 19" id="KW-0472">Membrane</keyword>
<keyword evidence="3" id="KW-1003">Cell membrane</keyword>
<evidence type="ECO:0000256" key="10">
    <source>
        <dbReference type="ARBA" id="ARBA00022989"/>
    </source>
</evidence>
<evidence type="ECO:0000313" key="22">
    <source>
        <dbReference type="Proteomes" id="UP000019373"/>
    </source>
</evidence>
<keyword evidence="4" id="KW-0597">Phosphoprotein</keyword>
<evidence type="ECO:0000256" key="14">
    <source>
        <dbReference type="ARBA" id="ARBA00023303"/>
    </source>
</evidence>
<evidence type="ECO:0000256" key="15">
    <source>
        <dbReference type="ARBA" id="ARBA00057587"/>
    </source>
</evidence>
<dbReference type="Gene3D" id="1.20.120.350">
    <property type="entry name" value="Voltage-gated potassium channels. Chain C"/>
    <property type="match status" value="4"/>
</dbReference>
<evidence type="ECO:0000256" key="4">
    <source>
        <dbReference type="ARBA" id="ARBA00022553"/>
    </source>
</evidence>
<dbReference type="Pfam" id="PF00520">
    <property type="entry name" value="Ion_trans"/>
    <property type="match status" value="4"/>
</dbReference>
<comment type="subcellular location">
    <subcellularLocation>
        <location evidence="1">Cell membrane</location>
        <topology evidence="1">Multi-pass membrane protein</topology>
    </subcellularLocation>
</comment>
<evidence type="ECO:0000256" key="5">
    <source>
        <dbReference type="ARBA" id="ARBA00022568"/>
    </source>
</evidence>
<feature type="region of interest" description="Disordered" evidence="18">
    <location>
        <begin position="1"/>
        <end position="104"/>
    </location>
</feature>
<keyword evidence="7 19" id="KW-0812">Transmembrane</keyword>
<organism evidence="21 22">
    <name type="scientific">Endocarpon pusillum (strain Z07020 / HMAS-L-300199)</name>
    <name type="common">Lichen-forming fungus</name>
    <dbReference type="NCBI Taxonomy" id="1263415"/>
    <lineage>
        <taxon>Eukaryota</taxon>
        <taxon>Fungi</taxon>
        <taxon>Dikarya</taxon>
        <taxon>Ascomycota</taxon>
        <taxon>Pezizomycotina</taxon>
        <taxon>Eurotiomycetes</taxon>
        <taxon>Chaetothyriomycetidae</taxon>
        <taxon>Verrucariales</taxon>
        <taxon>Verrucariaceae</taxon>
        <taxon>Endocarpon</taxon>
    </lineage>
</organism>
<evidence type="ECO:0000256" key="7">
    <source>
        <dbReference type="ARBA" id="ARBA00022692"/>
    </source>
</evidence>
<feature type="transmembrane region" description="Helical" evidence="19">
    <location>
        <begin position="1593"/>
        <end position="1611"/>
    </location>
</feature>
<dbReference type="InterPro" id="IPR050599">
    <property type="entry name" value="VDCC_alpha-1_subunit"/>
</dbReference>
<comment type="function">
    <text evidence="15">Voltage-gated, high-affinity calcium channel that functions together with MID1 to mediate calcium entry into cells. Required during conditions of environmental stress.</text>
</comment>
<evidence type="ECO:0000256" key="17">
    <source>
        <dbReference type="ARBA" id="ARBA00067459"/>
    </source>
</evidence>
<feature type="compositionally biased region" description="Polar residues" evidence="18">
    <location>
        <begin position="75"/>
        <end position="95"/>
    </location>
</feature>
<evidence type="ECO:0000256" key="2">
    <source>
        <dbReference type="ARBA" id="ARBA00022448"/>
    </source>
</evidence>
<keyword evidence="2" id="KW-0813">Transport</keyword>
<keyword evidence="10 19" id="KW-1133">Transmembrane helix</keyword>
<feature type="transmembrane region" description="Helical" evidence="19">
    <location>
        <begin position="1623"/>
        <end position="1643"/>
    </location>
</feature>